<sequence>MIAFLGKTLGQRIQLSVLYGCGSLLAIFYILFPTAFLEKPSPKIYFLNYYEAGQLFWLAPVFVAFVVAYYIYHVVLEYGRANSPGRNRARYLLFSNLSGYLLALTAIPLFYNIPLDPVWSLFSIPFFTLPLAYAIFKYELLDIRIVAKKALLYLLAVIAVGVVISLLNYANNLVMERIGGFPVWVFPFLSSIVAVVAGIFIWRKIREGDVLKYEFISIVTHKFRTPLTHIKWSTENLIAKNSISGEDREELDKIRQSNSRLVELTNILAVLSDTEERGALDYAYRKERIDFCQFVEELIDVYAPSYKEKNITVHVSGLEGVINISADAAKLRFVLETLFENSIVYTGSGGSVKVEIVKYKQKVRFSIKDNGIGISESDMGKMFGKFYRTRAASHEDTEGFGIGLYMSKNIIKRHGGLIGVTSSGVGKGSEFYFTLPIE</sequence>
<proteinExistence type="predicted"/>
<dbReference type="SMART" id="SM00388">
    <property type="entry name" value="HisKA"/>
    <property type="match status" value="1"/>
</dbReference>
<keyword evidence="4" id="KW-0808">Transferase</keyword>
<evidence type="ECO:0000256" key="2">
    <source>
        <dbReference type="ARBA" id="ARBA00012438"/>
    </source>
</evidence>
<keyword evidence="5" id="KW-0418">Kinase</keyword>
<protein>
    <recommendedName>
        <fullName evidence="2">histidine kinase</fullName>
        <ecNumber evidence="2">2.7.13.3</ecNumber>
    </recommendedName>
</protein>
<dbReference type="GO" id="GO:0000155">
    <property type="term" value="F:phosphorelay sensor kinase activity"/>
    <property type="evidence" value="ECO:0007669"/>
    <property type="project" value="InterPro"/>
</dbReference>
<evidence type="ECO:0000259" key="8">
    <source>
        <dbReference type="PROSITE" id="PS50109"/>
    </source>
</evidence>
<evidence type="ECO:0000256" key="5">
    <source>
        <dbReference type="ARBA" id="ARBA00022777"/>
    </source>
</evidence>
<dbReference type="InterPro" id="IPR003594">
    <property type="entry name" value="HATPase_dom"/>
</dbReference>
<comment type="catalytic activity">
    <reaction evidence="1">
        <text>ATP + protein L-histidine = ADP + protein N-phospho-L-histidine.</text>
        <dbReference type="EC" id="2.7.13.3"/>
    </reaction>
</comment>
<keyword evidence="6" id="KW-0902">Two-component regulatory system</keyword>
<feature type="transmembrane region" description="Helical" evidence="7">
    <location>
        <begin position="12"/>
        <end position="32"/>
    </location>
</feature>
<dbReference type="Gene3D" id="1.10.287.130">
    <property type="match status" value="1"/>
</dbReference>
<evidence type="ECO:0000313" key="10">
    <source>
        <dbReference type="Proteomes" id="UP000176429"/>
    </source>
</evidence>
<feature type="transmembrane region" description="Helical" evidence="7">
    <location>
        <begin position="150"/>
        <end position="169"/>
    </location>
</feature>
<keyword evidence="7" id="KW-0472">Membrane</keyword>
<dbReference type="SUPFAM" id="SSF47384">
    <property type="entry name" value="Homodimeric domain of signal transducing histidine kinase"/>
    <property type="match status" value="1"/>
</dbReference>
<evidence type="ECO:0000256" key="7">
    <source>
        <dbReference type="SAM" id="Phobius"/>
    </source>
</evidence>
<dbReference type="PRINTS" id="PR00344">
    <property type="entry name" value="BCTRLSENSOR"/>
</dbReference>
<evidence type="ECO:0000256" key="3">
    <source>
        <dbReference type="ARBA" id="ARBA00022553"/>
    </source>
</evidence>
<dbReference type="EMBL" id="MHSH01000062">
    <property type="protein sequence ID" value="OHA39853.1"/>
    <property type="molecule type" value="Genomic_DNA"/>
</dbReference>
<feature type="domain" description="Histidine kinase" evidence="8">
    <location>
        <begin position="218"/>
        <end position="438"/>
    </location>
</feature>
<dbReference type="CDD" id="cd00075">
    <property type="entry name" value="HATPase"/>
    <property type="match status" value="1"/>
</dbReference>
<evidence type="ECO:0000313" key="9">
    <source>
        <dbReference type="EMBL" id="OHA39853.1"/>
    </source>
</evidence>
<feature type="transmembrane region" description="Helical" evidence="7">
    <location>
        <begin position="52"/>
        <end position="71"/>
    </location>
</feature>
<comment type="caution">
    <text evidence="9">The sequence shown here is derived from an EMBL/GenBank/DDBJ whole genome shotgun (WGS) entry which is preliminary data.</text>
</comment>
<dbReference type="EC" id="2.7.13.3" evidence="2"/>
<feature type="transmembrane region" description="Helical" evidence="7">
    <location>
        <begin position="117"/>
        <end position="138"/>
    </location>
</feature>
<dbReference type="Proteomes" id="UP000176429">
    <property type="component" value="Unassembled WGS sequence"/>
</dbReference>
<evidence type="ECO:0000256" key="6">
    <source>
        <dbReference type="ARBA" id="ARBA00023012"/>
    </source>
</evidence>
<dbReference type="InterPro" id="IPR036890">
    <property type="entry name" value="HATPase_C_sf"/>
</dbReference>
<dbReference type="FunFam" id="3.30.565.10:FF:000006">
    <property type="entry name" value="Sensor histidine kinase WalK"/>
    <property type="match status" value="1"/>
</dbReference>
<dbReference type="SMART" id="SM00387">
    <property type="entry name" value="HATPase_c"/>
    <property type="match status" value="1"/>
</dbReference>
<keyword evidence="7" id="KW-1133">Transmembrane helix</keyword>
<feature type="transmembrane region" description="Helical" evidence="7">
    <location>
        <begin position="91"/>
        <end position="111"/>
    </location>
</feature>
<keyword evidence="7" id="KW-0812">Transmembrane</keyword>
<dbReference type="InterPro" id="IPR036097">
    <property type="entry name" value="HisK_dim/P_sf"/>
</dbReference>
<dbReference type="SUPFAM" id="SSF55874">
    <property type="entry name" value="ATPase domain of HSP90 chaperone/DNA topoisomerase II/histidine kinase"/>
    <property type="match status" value="1"/>
</dbReference>
<dbReference type="Pfam" id="PF02518">
    <property type="entry name" value="HATPase_c"/>
    <property type="match status" value="1"/>
</dbReference>
<dbReference type="InterPro" id="IPR005467">
    <property type="entry name" value="His_kinase_dom"/>
</dbReference>
<organism evidence="9 10">
    <name type="scientific">Candidatus Taylorbacteria bacterium RIFCSPLOWO2_02_FULL_46_40</name>
    <dbReference type="NCBI Taxonomy" id="1802329"/>
    <lineage>
        <taxon>Bacteria</taxon>
        <taxon>Candidatus Tayloriibacteriota</taxon>
    </lineage>
</organism>
<gene>
    <name evidence="9" type="ORF">A3H68_00695</name>
</gene>
<dbReference type="PROSITE" id="PS50109">
    <property type="entry name" value="HIS_KIN"/>
    <property type="match status" value="1"/>
</dbReference>
<dbReference type="InterPro" id="IPR003661">
    <property type="entry name" value="HisK_dim/P_dom"/>
</dbReference>
<name>A0A1G2NUX1_9BACT</name>
<dbReference type="AlphaFoldDB" id="A0A1G2NUX1"/>
<evidence type="ECO:0000256" key="4">
    <source>
        <dbReference type="ARBA" id="ARBA00022679"/>
    </source>
</evidence>
<dbReference type="CDD" id="cd00082">
    <property type="entry name" value="HisKA"/>
    <property type="match status" value="1"/>
</dbReference>
<dbReference type="InterPro" id="IPR004358">
    <property type="entry name" value="Sig_transdc_His_kin-like_C"/>
</dbReference>
<dbReference type="Pfam" id="PF00512">
    <property type="entry name" value="HisKA"/>
    <property type="match status" value="1"/>
</dbReference>
<dbReference type="PANTHER" id="PTHR43711:SF1">
    <property type="entry name" value="HISTIDINE KINASE 1"/>
    <property type="match status" value="1"/>
</dbReference>
<evidence type="ECO:0000256" key="1">
    <source>
        <dbReference type="ARBA" id="ARBA00000085"/>
    </source>
</evidence>
<keyword evidence="3" id="KW-0597">Phosphoprotein</keyword>
<reference evidence="9 10" key="1">
    <citation type="journal article" date="2016" name="Nat. Commun.">
        <title>Thousands of microbial genomes shed light on interconnected biogeochemical processes in an aquifer system.</title>
        <authorList>
            <person name="Anantharaman K."/>
            <person name="Brown C.T."/>
            <person name="Hug L.A."/>
            <person name="Sharon I."/>
            <person name="Castelle C.J."/>
            <person name="Probst A.J."/>
            <person name="Thomas B.C."/>
            <person name="Singh A."/>
            <person name="Wilkins M.J."/>
            <person name="Karaoz U."/>
            <person name="Brodie E.L."/>
            <person name="Williams K.H."/>
            <person name="Hubbard S.S."/>
            <person name="Banfield J.F."/>
        </authorList>
    </citation>
    <scope>NUCLEOTIDE SEQUENCE [LARGE SCALE GENOMIC DNA]</scope>
</reference>
<dbReference type="PANTHER" id="PTHR43711">
    <property type="entry name" value="TWO-COMPONENT HISTIDINE KINASE"/>
    <property type="match status" value="1"/>
</dbReference>
<dbReference type="Gene3D" id="3.30.565.10">
    <property type="entry name" value="Histidine kinase-like ATPase, C-terminal domain"/>
    <property type="match status" value="1"/>
</dbReference>
<feature type="transmembrane region" description="Helical" evidence="7">
    <location>
        <begin position="181"/>
        <end position="202"/>
    </location>
</feature>
<dbReference type="InterPro" id="IPR050736">
    <property type="entry name" value="Sensor_HK_Regulatory"/>
</dbReference>
<accession>A0A1G2NUX1</accession>